<comment type="similarity">
    <text evidence="1 5 6">Belongs to the peptidase S8 family.</text>
</comment>
<name>A0AAD9IJ88_PROWI</name>
<dbReference type="CDD" id="cd04077">
    <property type="entry name" value="Peptidases_S8_PCSK9_ProteinaseK_like"/>
    <property type="match status" value="1"/>
</dbReference>
<evidence type="ECO:0000256" key="4">
    <source>
        <dbReference type="ARBA" id="ARBA00022825"/>
    </source>
</evidence>
<dbReference type="InterPro" id="IPR015500">
    <property type="entry name" value="Peptidase_S8_subtilisin-rel"/>
</dbReference>
<dbReference type="Pfam" id="PF00082">
    <property type="entry name" value="Peptidase_S8"/>
    <property type="match status" value="1"/>
</dbReference>
<dbReference type="InterPro" id="IPR023827">
    <property type="entry name" value="Peptidase_S8_Asp-AS"/>
</dbReference>
<gene>
    <name evidence="8" type="ORF">QBZ16_003571</name>
</gene>
<dbReference type="AlphaFoldDB" id="A0AAD9IJ88"/>
<keyword evidence="3 5" id="KW-0378">Hydrolase</keyword>
<evidence type="ECO:0000256" key="5">
    <source>
        <dbReference type="PROSITE-ProRule" id="PRU01240"/>
    </source>
</evidence>
<dbReference type="InterPro" id="IPR036852">
    <property type="entry name" value="Peptidase_S8/S53_dom_sf"/>
</dbReference>
<protein>
    <recommendedName>
        <fullName evidence="7">Peptidase S8/S53 domain-containing protein</fullName>
    </recommendedName>
</protein>
<keyword evidence="2 5" id="KW-0645">Protease</keyword>
<keyword evidence="9" id="KW-1185">Reference proteome</keyword>
<sequence length="551" mass="57650">MVNLTALTEVDGYDCTSNTWDSINFQDYSGQGFTLAIAQLDLHPDNADVTVQTDTSSDQSNSQVIIDSTNELVPLYGPAGELVVNSDEFPSTYDFILALKNSTTMAEVDELCALLAGKAGFNSSSFRGDCHAGLQQQVLQIAATPDEPLSWPFYSVTLDSEESLTELRRSVGSYVRFMERDRMASVNRGLWPAERRAIRAGVAQADVELLRRVRALMELDAEGLEDEEPEAEDDGWELAEAVDGPATEYIASLTEAPNGTVLIDAAEITADSDPIPWGLDRVDQRALPLNARFEPAGTGKGVHIYVLDTGLLATHEDFKGRVGEGVNSAGGSDTNDKQGHGTHVSGTAMGAIHGVAKKAIVHPVKVLGDNGAGSYSNVIAGLAWVKQHVEANGNWPAVVSMSLGGSYSPSINEAASELIAAGIPVVTSAGNDYGGDACAQSPAAVPDAIVVASIDDTDSISAFSNVGSCVDIFAPGTDITSAGIASNTATAVLSGTSQATPHVTGAVAILLGQNPNLTPAQITSRLQDAAVNKQFAPNTAPYLLQTQSGAI</sequence>
<evidence type="ECO:0000256" key="2">
    <source>
        <dbReference type="ARBA" id="ARBA00022670"/>
    </source>
</evidence>
<dbReference type="InterPro" id="IPR034193">
    <property type="entry name" value="PCSK9_ProteinaseK-like"/>
</dbReference>
<evidence type="ECO:0000256" key="6">
    <source>
        <dbReference type="RuleBase" id="RU003355"/>
    </source>
</evidence>
<dbReference type="InterPro" id="IPR050131">
    <property type="entry name" value="Peptidase_S8_subtilisin-like"/>
</dbReference>
<dbReference type="PANTHER" id="PTHR43806:SF11">
    <property type="entry name" value="CEREVISIN-RELATED"/>
    <property type="match status" value="1"/>
</dbReference>
<dbReference type="Proteomes" id="UP001255856">
    <property type="component" value="Unassembled WGS sequence"/>
</dbReference>
<comment type="caution">
    <text evidence="8">The sequence shown here is derived from an EMBL/GenBank/DDBJ whole genome shotgun (WGS) entry which is preliminary data.</text>
</comment>
<feature type="domain" description="Peptidase S8/S53" evidence="7">
    <location>
        <begin position="299"/>
        <end position="533"/>
    </location>
</feature>
<feature type="active site" description="Charge relay system" evidence="5">
    <location>
        <position position="340"/>
    </location>
</feature>
<dbReference type="SUPFAM" id="SSF52743">
    <property type="entry name" value="Subtilisin-like"/>
    <property type="match status" value="1"/>
</dbReference>
<accession>A0AAD9IJ88</accession>
<feature type="active site" description="Charge relay system" evidence="5">
    <location>
        <position position="497"/>
    </location>
</feature>
<evidence type="ECO:0000313" key="8">
    <source>
        <dbReference type="EMBL" id="KAK2078731.1"/>
    </source>
</evidence>
<dbReference type="InterPro" id="IPR023828">
    <property type="entry name" value="Peptidase_S8_Ser-AS"/>
</dbReference>
<dbReference type="Gene3D" id="3.40.50.200">
    <property type="entry name" value="Peptidase S8/S53 domain"/>
    <property type="match status" value="1"/>
</dbReference>
<dbReference type="InterPro" id="IPR000209">
    <property type="entry name" value="Peptidase_S8/S53_dom"/>
</dbReference>
<dbReference type="EMBL" id="JASFZW010000004">
    <property type="protein sequence ID" value="KAK2078731.1"/>
    <property type="molecule type" value="Genomic_DNA"/>
</dbReference>
<reference evidence="8" key="1">
    <citation type="submission" date="2021-01" db="EMBL/GenBank/DDBJ databases">
        <authorList>
            <person name="Eckstrom K.M.E."/>
        </authorList>
    </citation>
    <scope>NUCLEOTIDE SEQUENCE</scope>
    <source>
        <strain evidence="8">UVCC 0001</strain>
    </source>
</reference>
<organism evidence="8 9">
    <name type="scientific">Prototheca wickerhamii</name>
    <dbReference type="NCBI Taxonomy" id="3111"/>
    <lineage>
        <taxon>Eukaryota</taxon>
        <taxon>Viridiplantae</taxon>
        <taxon>Chlorophyta</taxon>
        <taxon>core chlorophytes</taxon>
        <taxon>Trebouxiophyceae</taxon>
        <taxon>Chlorellales</taxon>
        <taxon>Chlorellaceae</taxon>
        <taxon>Prototheca</taxon>
    </lineage>
</organism>
<feature type="active site" description="Charge relay system" evidence="5">
    <location>
        <position position="308"/>
    </location>
</feature>
<dbReference type="GO" id="GO:0004252">
    <property type="term" value="F:serine-type endopeptidase activity"/>
    <property type="evidence" value="ECO:0007669"/>
    <property type="project" value="UniProtKB-UniRule"/>
</dbReference>
<dbReference type="FunFam" id="3.40.50.200:FF:000014">
    <property type="entry name" value="Proteinase K"/>
    <property type="match status" value="1"/>
</dbReference>
<evidence type="ECO:0000256" key="3">
    <source>
        <dbReference type="ARBA" id="ARBA00022801"/>
    </source>
</evidence>
<dbReference type="GO" id="GO:0005615">
    <property type="term" value="C:extracellular space"/>
    <property type="evidence" value="ECO:0007669"/>
    <property type="project" value="TreeGrafter"/>
</dbReference>
<dbReference type="PROSITE" id="PS51892">
    <property type="entry name" value="SUBTILASE"/>
    <property type="match status" value="1"/>
</dbReference>
<dbReference type="GO" id="GO:0006508">
    <property type="term" value="P:proteolysis"/>
    <property type="evidence" value="ECO:0007669"/>
    <property type="project" value="UniProtKB-KW"/>
</dbReference>
<evidence type="ECO:0000259" key="7">
    <source>
        <dbReference type="Pfam" id="PF00082"/>
    </source>
</evidence>
<dbReference type="PANTHER" id="PTHR43806">
    <property type="entry name" value="PEPTIDASE S8"/>
    <property type="match status" value="1"/>
</dbReference>
<evidence type="ECO:0000313" key="9">
    <source>
        <dbReference type="Proteomes" id="UP001255856"/>
    </source>
</evidence>
<dbReference type="PRINTS" id="PR00723">
    <property type="entry name" value="SUBTILISIN"/>
</dbReference>
<evidence type="ECO:0000256" key="1">
    <source>
        <dbReference type="ARBA" id="ARBA00011073"/>
    </source>
</evidence>
<keyword evidence="4 5" id="KW-0720">Serine protease</keyword>
<dbReference type="PROSITE" id="PS00136">
    <property type="entry name" value="SUBTILASE_ASP"/>
    <property type="match status" value="1"/>
</dbReference>
<dbReference type="PROSITE" id="PS00138">
    <property type="entry name" value="SUBTILASE_SER"/>
    <property type="match status" value="1"/>
</dbReference>
<proteinExistence type="inferred from homology"/>